<dbReference type="SUPFAM" id="SSF56601">
    <property type="entry name" value="beta-lactamase/transpeptidase-like"/>
    <property type="match status" value="1"/>
</dbReference>
<sequence length="377" mass="40497">MTNSLVQSDIDVAFAPLVEELLNGGAFEDDDVQIAAYVGSQLVIDIAIGQVERDSLLIPYSVSKNAIAISIGLLLERRQIDLDAAVAEYWPEFAAGDKDRVTVRQLLSHQAGLPQAVPLLSHDEMGNTIRAAAVLAEQRPLWRPGAAFGYHGVSIGVLASELVRRITGLTLAEFFEREIRAPRGIDFFLGLPKALEPRAVDLLPSAPIAAMTEVPFPRLEGQLGRYTFGSIAAPKTEDQRRELQRRDRAVGQPAIGASVSARGIAALFAEAVVGVSKTPLLSSDTVEQMAQTQVVGTDEVIGIQRRYGIVFQKPAPNLVFGGFRAFGHDGAGGALGYHDPETQISFGYTVRRTPPPGGADARALRIAQAMRSIVLKA</sequence>
<protein>
    <submittedName>
        <fullName evidence="2">CubicO group peptidase (Beta-lactamase class C family)</fullName>
    </submittedName>
</protein>
<feature type="domain" description="Beta-lactamase-related" evidence="1">
    <location>
        <begin position="32"/>
        <end position="369"/>
    </location>
</feature>
<evidence type="ECO:0000313" key="3">
    <source>
        <dbReference type="Proteomes" id="UP001236806"/>
    </source>
</evidence>
<dbReference type="EMBL" id="JAUSXB010000001">
    <property type="protein sequence ID" value="MDQ0675191.1"/>
    <property type="molecule type" value="Genomic_DNA"/>
</dbReference>
<organism evidence="2 3">
    <name type="scientific">Pseudarthrobacter siccitolerans</name>
    <dbReference type="NCBI Taxonomy" id="861266"/>
    <lineage>
        <taxon>Bacteria</taxon>
        <taxon>Bacillati</taxon>
        <taxon>Actinomycetota</taxon>
        <taxon>Actinomycetes</taxon>
        <taxon>Micrococcales</taxon>
        <taxon>Micrococcaceae</taxon>
        <taxon>Pseudarthrobacter</taxon>
    </lineage>
</organism>
<keyword evidence="3" id="KW-1185">Reference proteome</keyword>
<dbReference type="RefSeq" id="WP_306637349.1">
    <property type="nucleotide sequence ID" value="NZ_JAUSXB010000001.1"/>
</dbReference>
<proteinExistence type="predicted"/>
<dbReference type="InterPro" id="IPR012338">
    <property type="entry name" value="Beta-lactam/transpept-like"/>
</dbReference>
<gene>
    <name evidence="2" type="ORF">QFZ36_002752</name>
</gene>
<evidence type="ECO:0000313" key="2">
    <source>
        <dbReference type="EMBL" id="MDQ0675191.1"/>
    </source>
</evidence>
<dbReference type="Pfam" id="PF00144">
    <property type="entry name" value="Beta-lactamase"/>
    <property type="match status" value="1"/>
</dbReference>
<accession>A0ABU0PMK6</accession>
<dbReference type="PANTHER" id="PTHR43319">
    <property type="entry name" value="BETA-LACTAMASE-RELATED"/>
    <property type="match status" value="1"/>
</dbReference>
<dbReference type="InterPro" id="IPR052907">
    <property type="entry name" value="Beta-lactamase/esterase"/>
</dbReference>
<comment type="caution">
    <text evidence="2">The sequence shown here is derived from an EMBL/GenBank/DDBJ whole genome shotgun (WGS) entry which is preliminary data.</text>
</comment>
<evidence type="ECO:0000259" key="1">
    <source>
        <dbReference type="Pfam" id="PF00144"/>
    </source>
</evidence>
<reference evidence="2 3" key="1">
    <citation type="submission" date="2023-07" db="EMBL/GenBank/DDBJ databases">
        <title>Comparative genomics of wheat-associated soil bacteria to identify genetic determinants of phenazine resistance.</title>
        <authorList>
            <person name="Mouncey N."/>
        </authorList>
    </citation>
    <scope>NUCLEOTIDE SEQUENCE [LARGE SCALE GENOMIC DNA]</scope>
    <source>
        <strain evidence="2 3">W1I3</strain>
    </source>
</reference>
<dbReference type="PANTHER" id="PTHR43319:SF3">
    <property type="entry name" value="BETA-LACTAMASE-RELATED DOMAIN-CONTAINING PROTEIN"/>
    <property type="match status" value="1"/>
</dbReference>
<name>A0ABU0PMK6_9MICC</name>
<dbReference type="Proteomes" id="UP001236806">
    <property type="component" value="Unassembled WGS sequence"/>
</dbReference>
<dbReference type="Gene3D" id="3.40.710.10">
    <property type="entry name" value="DD-peptidase/beta-lactamase superfamily"/>
    <property type="match status" value="1"/>
</dbReference>
<dbReference type="InterPro" id="IPR001466">
    <property type="entry name" value="Beta-lactam-related"/>
</dbReference>